<keyword evidence="1" id="KW-0472">Membrane</keyword>
<dbReference type="Proteomes" id="UP001153321">
    <property type="component" value="Chromosome 4"/>
</dbReference>
<feature type="transmembrane region" description="Helical" evidence="1">
    <location>
        <begin position="46"/>
        <end position="67"/>
    </location>
</feature>
<name>A0A9P0ICM5_SPOLI</name>
<gene>
    <name evidence="2" type="ORF">SPLIT_LOCUS9691</name>
</gene>
<dbReference type="EMBL" id="LR824535">
    <property type="protein sequence ID" value="CAH1644337.1"/>
    <property type="molecule type" value="Genomic_DNA"/>
</dbReference>
<feature type="transmembrane region" description="Helical" evidence="1">
    <location>
        <begin position="87"/>
        <end position="106"/>
    </location>
</feature>
<evidence type="ECO:0000313" key="2">
    <source>
        <dbReference type="EMBL" id="CAH1644337.1"/>
    </source>
</evidence>
<organism evidence="2 3">
    <name type="scientific">Spodoptera littoralis</name>
    <name type="common">Egyptian cotton leafworm</name>
    <dbReference type="NCBI Taxonomy" id="7109"/>
    <lineage>
        <taxon>Eukaryota</taxon>
        <taxon>Metazoa</taxon>
        <taxon>Ecdysozoa</taxon>
        <taxon>Arthropoda</taxon>
        <taxon>Hexapoda</taxon>
        <taxon>Insecta</taxon>
        <taxon>Pterygota</taxon>
        <taxon>Neoptera</taxon>
        <taxon>Endopterygota</taxon>
        <taxon>Lepidoptera</taxon>
        <taxon>Glossata</taxon>
        <taxon>Ditrysia</taxon>
        <taxon>Noctuoidea</taxon>
        <taxon>Noctuidae</taxon>
        <taxon>Amphipyrinae</taxon>
        <taxon>Spodoptera</taxon>
    </lineage>
</organism>
<evidence type="ECO:0000256" key="1">
    <source>
        <dbReference type="SAM" id="Phobius"/>
    </source>
</evidence>
<evidence type="ECO:0000313" key="3">
    <source>
        <dbReference type="Proteomes" id="UP001153321"/>
    </source>
</evidence>
<sequence>MKMRVDEKLFMKTIFTSRVDKECETELVSLRNRKRAVFRRQRRRSWVHDPCCTTTCILIIYICFYRPDPILSVIYNKTNGYGNKTEMLFSSVCGIDFIIVSLDRNCMNKYSN</sequence>
<keyword evidence="3" id="KW-1185">Reference proteome</keyword>
<protein>
    <submittedName>
        <fullName evidence="2">Uncharacterized protein</fullName>
    </submittedName>
</protein>
<accession>A0A9P0ICM5</accession>
<reference evidence="2" key="1">
    <citation type="submission" date="2022-02" db="EMBL/GenBank/DDBJ databases">
        <authorList>
            <person name="King R."/>
        </authorList>
    </citation>
    <scope>NUCLEOTIDE SEQUENCE</scope>
</reference>
<proteinExistence type="predicted"/>
<dbReference type="AlphaFoldDB" id="A0A9P0ICM5"/>
<keyword evidence="1" id="KW-1133">Transmembrane helix</keyword>
<keyword evidence="1" id="KW-0812">Transmembrane</keyword>